<organism evidence="3 4">
    <name type="scientific">Candidatus Wolfebacteria bacterium GW2011_GWC2_39_22</name>
    <dbReference type="NCBI Taxonomy" id="1619013"/>
    <lineage>
        <taxon>Bacteria</taxon>
        <taxon>Candidatus Wolfeibacteriota</taxon>
    </lineage>
</organism>
<dbReference type="AlphaFoldDB" id="A0A0G0NIM7"/>
<dbReference type="InterPro" id="IPR000305">
    <property type="entry name" value="GIY-YIG_endonuc"/>
</dbReference>
<dbReference type="PANTHER" id="PTHR34477">
    <property type="entry name" value="UPF0213 PROTEIN YHBQ"/>
    <property type="match status" value="1"/>
</dbReference>
<dbReference type="STRING" id="1619013.UT41_C0001G0200"/>
<gene>
    <name evidence="3" type="ORF">UT41_C0001G0200</name>
</gene>
<dbReference type="InterPro" id="IPR035901">
    <property type="entry name" value="GIY-YIG_endonuc_sf"/>
</dbReference>
<comment type="similarity">
    <text evidence="1">Belongs to the UPF0213 family.</text>
</comment>
<dbReference type="Gene3D" id="3.40.1440.10">
    <property type="entry name" value="GIY-YIG endonuclease"/>
    <property type="match status" value="1"/>
</dbReference>
<proteinExistence type="inferred from homology"/>
<comment type="caution">
    <text evidence="3">The sequence shown here is derived from an EMBL/GenBank/DDBJ whole genome shotgun (WGS) entry which is preliminary data.</text>
</comment>
<dbReference type="InterPro" id="IPR050190">
    <property type="entry name" value="UPF0213_domain"/>
</dbReference>
<dbReference type="Proteomes" id="UP000034665">
    <property type="component" value="Unassembled WGS sequence"/>
</dbReference>
<evidence type="ECO:0000256" key="1">
    <source>
        <dbReference type="ARBA" id="ARBA00007435"/>
    </source>
</evidence>
<evidence type="ECO:0000313" key="3">
    <source>
        <dbReference type="EMBL" id="KKR12656.1"/>
    </source>
</evidence>
<evidence type="ECO:0000313" key="4">
    <source>
        <dbReference type="Proteomes" id="UP000034665"/>
    </source>
</evidence>
<dbReference type="CDD" id="cd10456">
    <property type="entry name" value="GIY-YIG_UPF0213"/>
    <property type="match status" value="1"/>
</dbReference>
<name>A0A0G0NIM7_9BACT</name>
<protein>
    <recommendedName>
        <fullName evidence="2">GIY-YIG domain-containing protein</fullName>
    </recommendedName>
</protein>
<dbReference type="EMBL" id="LBWR01000001">
    <property type="protein sequence ID" value="KKR12656.1"/>
    <property type="molecule type" value="Genomic_DNA"/>
</dbReference>
<sequence length="85" mass="9644">MIPTPYFVYILECADGTLYTGIATDIARRFTEHASGKGSKYVFARGAKRIIYSEQCPDKGTALKREIAIKRLPRNKKLELVRAHE</sequence>
<reference evidence="3 4" key="1">
    <citation type="journal article" date="2015" name="Nature">
        <title>rRNA introns, odd ribosomes, and small enigmatic genomes across a large radiation of phyla.</title>
        <authorList>
            <person name="Brown C.T."/>
            <person name="Hug L.A."/>
            <person name="Thomas B.C."/>
            <person name="Sharon I."/>
            <person name="Castelle C.J."/>
            <person name="Singh A."/>
            <person name="Wilkins M.J."/>
            <person name="Williams K.H."/>
            <person name="Banfield J.F."/>
        </authorList>
    </citation>
    <scope>NUCLEOTIDE SEQUENCE [LARGE SCALE GENOMIC DNA]</scope>
</reference>
<feature type="domain" description="GIY-YIG" evidence="2">
    <location>
        <begin position="4"/>
        <end position="80"/>
    </location>
</feature>
<evidence type="ECO:0000259" key="2">
    <source>
        <dbReference type="PROSITE" id="PS50164"/>
    </source>
</evidence>
<dbReference type="PANTHER" id="PTHR34477:SF1">
    <property type="entry name" value="UPF0213 PROTEIN YHBQ"/>
    <property type="match status" value="1"/>
</dbReference>
<dbReference type="SUPFAM" id="SSF82771">
    <property type="entry name" value="GIY-YIG endonuclease"/>
    <property type="match status" value="1"/>
</dbReference>
<dbReference type="Pfam" id="PF01541">
    <property type="entry name" value="GIY-YIG"/>
    <property type="match status" value="1"/>
</dbReference>
<accession>A0A0G0NIM7</accession>
<dbReference type="PROSITE" id="PS50164">
    <property type="entry name" value="GIY_YIG"/>
    <property type="match status" value="1"/>
</dbReference>